<keyword evidence="8" id="KW-1185">Reference proteome</keyword>
<accession>A0A6J8C957</accession>
<keyword evidence="3 5" id="KW-1133">Transmembrane helix</keyword>
<evidence type="ECO:0000313" key="8">
    <source>
        <dbReference type="Proteomes" id="UP000507470"/>
    </source>
</evidence>
<dbReference type="GO" id="GO:0005886">
    <property type="term" value="C:plasma membrane"/>
    <property type="evidence" value="ECO:0007669"/>
    <property type="project" value="TreeGrafter"/>
</dbReference>
<dbReference type="InterPro" id="IPR057366">
    <property type="entry name" value="TRPM-like"/>
</dbReference>
<organism evidence="7 8">
    <name type="scientific">Mytilus coruscus</name>
    <name type="common">Sea mussel</name>
    <dbReference type="NCBI Taxonomy" id="42192"/>
    <lineage>
        <taxon>Eukaryota</taxon>
        <taxon>Metazoa</taxon>
        <taxon>Spiralia</taxon>
        <taxon>Lophotrochozoa</taxon>
        <taxon>Mollusca</taxon>
        <taxon>Bivalvia</taxon>
        <taxon>Autobranchia</taxon>
        <taxon>Pteriomorphia</taxon>
        <taxon>Mytilida</taxon>
        <taxon>Mytiloidea</taxon>
        <taxon>Mytilidae</taxon>
        <taxon>Mytilinae</taxon>
        <taxon>Mytilus</taxon>
    </lineage>
</organism>
<dbReference type="PANTHER" id="PTHR13800">
    <property type="entry name" value="TRANSIENT RECEPTOR POTENTIAL CATION CHANNEL, SUBFAMILY M, MEMBER 6"/>
    <property type="match status" value="1"/>
</dbReference>
<gene>
    <name evidence="7" type="ORF">MCOR_27113</name>
</gene>
<dbReference type="GO" id="GO:0030001">
    <property type="term" value="P:metal ion transport"/>
    <property type="evidence" value="ECO:0007669"/>
    <property type="project" value="TreeGrafter"/>
</dbReference>
<dbReference type="InterPro" id="IPR050927">
    <property type="entry name" value="TRPM"/>
</dbReference>
<feature type="transmembrane region" description="Helical" evidence="5">
    <location>
        <begin position="376"/>
        <end position="401"/>
    </location>
</feature>
<dbReference type="GO" id="GO:0005261">
    <property type="term" value="F:monoatomic cation channel activity"/>
    <property type="evidence" value="ECO:0007669"/>
    <property type="project" value="TreeGrafter"/>
</dbReference>
<evidence type="ECO:0000256" key="5">
    <source>
        <dbReference type="SAM" id="Phobius"/>
    </source>
</evidence>
<dbReference type="OrthoDB" id="9994106at2759"/>
<dbReference type="AlphaFoldDB" id="A0A6J8C957"/>
<evidence type="ECO:0000256" key="1">
    <source>
        <dbReference type="ARBA" id="ARBA00004141"/>
    </source>
</evidence>
<feature type="transmembrane region" description="Helical" evidence="5">
    <location>
        <begin position="296"/>
        <end position="313"/>
    </location>
</feature>
<evidence type="ECO:0000259" key="6">
    <source>
        <dbReference type="Pfam" id="PF25508"/>
    </source>
</evidence>
<dbReference type="PANTHER" id="PTHR13800:SF1">
    <property type="entry name" value="TRANSIENT RECEPTOR POTENTIAL CATION CHANNEL TRPM"/>
    <property type="match status" value="1"/>
</dbReference>
<feature type="transmembrane region" description="Helical" evidence="5">
    <location>
        <begin position="210"/>
        <end position="227"/>
    </location>
</feature>
<protein>
    <recommendedName>
        <fullName evidence="6">TRPM-like domain-containing protein</fullName>
    </recommendedName>
</protein>
<evidence type="ECO:0000256" key="3">
    <source>
        <dbReference type="ARBA" id="ARBA00022989"/>
    </source>
</evidence>
<reference evidence="7 8" key="1">
    <citation type="submission" date="2020-06" db="EMBL/GenBank/DDBJ databases">
        <authorList>
            <person name="Li R."/>
            <person name="Bekaert M."/>
        </authorList>
    </citation>
    <scope>NUCLEOTIDE SEQUENCE [LARGE SCALE GENOMIC DNA]</scope>
    <source>
        <strain evidence="8">wild</strain>
    </source>
</reference>
<keyword evidence="4 5" id="KW-0472">Membrane</keyword>
<dbReference type="Proteomes" id="UP000507470">
    <property type="component" value="Unassembled WGS sequence"/>
</dbReference>
<dbReference type="EMBL" id="CACVKT020004912">
    <property type="protein sequence ID" value="CAC5392162.1"/>
    <property type="molecule type" value="Genomic_DNA"/>
</dbReference>
<evidence type="ECO:0000313" key="7">
    <source>
        <dbReference type="EMBL" id="CAC5392162.1"/>
    </source>
</evidence>
<name>A0A6J8C957_MYTCO</name>
<dbReference type="Pfam" id="PF25508">
    <property type="entry name" value="TRPM2"/>
    <property type="match status" value="1"/>
</dbReference>
<feature type="domain" description="TRPM-like" evidence="6">
    <location>
        <begin position="43"/>
        <end position="185"/>
    </location>
</feature>
<feature type="transmembrane region" description="Helical" evidence="5">
    <location>
        <begin position="233"/>
        <end position="254"/>
    </location>
</feature>
<keyword evidence="2 5" id="KW-0812">Transmembrane</keyword>
<evidence type="ECO:0000256" key="2">
    <source>
        <dbReference type="ARBA" id="ARBA00022692"/>
    </source>
</evidence>
<sequence length="409" mass="47678">MKFHRDLFGKVEKMEGGYIDNSDLQCIKAARELCRQFLHYPKEKKNEHIKSGEGVKKENAKSENTDDNSYYQDLLIWSLFAHRPGLALLFWKLCQDKLVTALLAAALLKRMAQIAIKVADKSVNEALMEHSRLFEQRSLEMVERLYKEYPSEATDLMTTVFTVWDIDISPLRCAYESEFNDFVAHACSQRCLDKIWYNTQVASSGVVQKIIFIAAVAIHSAFLLTNLKTTDELGAYEIIVYVWLFSDMIEEYLVPIFQRFKHPLRTADHAYSFCRYISDFWNVLDTVSYMKDLGRFLIILIVFMMAVGVVYHVNMYPNHHDMFSQQGIQYWRIWKIIGLPYWQIYGEIFLDDVTGVDNSSCSNNPSDVERCVEYDWITIVITAFYMLLSNLLLVNLVIALFRYTLMNLT</sequence>
<evidence type="ECO:0000256" key="4">
    <source>
        <dbReference type="ARBA" id="ARBA00023136"/>
    </source>
</evidence>
<comment type="subcellular location">
    <subcellularLocation>
        <location evidence="1">Membrane</location>
        <topology evidence="1">Multi-pass membrane protein</topology>
    </subcellularLocation>
</comment>
<proteinExistence type="predicted"/>